<proteinExistence type="predicted"/>
<dbReference type="AlphaFoldDB" id="A0A0D3RK01"/>
<evidence type="ECO:0000313" key="1">
    <source>
        <dbReference type="EMBL" id="AJS09942.1"/>
    </source>
</evidence>
<reference evidence="1" key="1">
    <citation type="journal article" date="2015" name="FEMS Microbiol. Lett.">
        <title>Characterisation of a large novel phage-like plasmid in Salmonella enterica serovar Typhimurium.</title>
        <authorList>
            <person name="Octavia S."/>
            <person name="Sara J."/>
            <person name="Lan R."/>
        </authorList>
    </citation>
    <scope>NUCLEOTIDE SEQUENCE</scope>
    <source>
        <strain evidence="1">L946</strain>
        <plasmid evidence="1">pSTM_Phi</plasmid>
    </source>
</reference>
<organism evidence="1">
    <name type="scientific">Salmonella typhimurium</name>
    <dbReference type="NCBI Taxonomy" id="90371"/>
    <lineage>
        <taxon>Bacteria</taxon>
        <taxon>Pseudomonadati</taxon>
        <taxon>Pseudomonadota</taxon>
        <taxon>Gammaproteobacteria</taxon>
        <taxon>Enterobacterales</taxon>
        <taxon>Enterobacteriaceae</taxon>
        <taxon>Salmonella</taxon>
    </lineage>
</organism>
<accession>A0A0D3RK01</accession>
<protein>
    <submittedName>
        <fullName evidence="1">Uncharacterized protein</fullName>
    </submittedName>
</protein>
<name>A0A0D3RK01_SALTM</name>
<sequence>MVGSMSTRTDLSKIPSISGNNGYSLRCPEVKINGHETHCSYTVCQHTILAYKEKRLPATSFLSCAAAIAAGKCQALKMMVEEIRKGEQLYFIDMAALIKEVEEQNDHARTLTRKRNTMTINSMVQRTKKTEPAKPETTSTDSLAPVTDVYAALIEEATKENT</sequence>
<dbReference type="EMBL" id="KP763470">
    <property type="protein sequence ID" value="AJS09942.1"/>
    <property type="molecule type" value="Genomic_DNA"/>
</dbReference>
<geneLocation type="plasmid" evidence="1">
    <name>pSTM_Phi</name>
</geneLocation>
<keyword evidence="1" id="KW-0614">Plasmid</keyword>